<accession>A0AAD7ZAG8</accession>
<feature type="non-terminal residue" evidence="1">
    <location>
        <position position="56"/>
    </location>
</feature>
<dbReference type="AlphaFoldDB" id="A0AAD7ZAG8"/>
<gene>
    <name evidence="1" type="ORF">L9F63_025503</name>
</gene>
<protein>
    <submittedName>
        <fullName evidence="1">Uncharacterized protein</fullName>
    </submittedName>
</protein>
<evidence type="ECO:0000313" key="1">
    <source>
        <dbReference type="EMBL" id="KAJ9576602.1"/>
    </source>
</evidence>
<sequence length="56" mass="6771">VSYFLNKDLEVKQLFHMCGNLPSPFRLESKHVHLKAVHLLWFILTHAHLHYFTTRR</sequence>
<proteinExistence type="predicted"/>
<feature type="non-terminal residue" evidence="1">
    <location>
        <position position="1"/>
    </location>
</feature>
<reference evidence="1" key="2">
    <citation type="submission" date="2023-05" db="EMBL/GenBank/DDBJ databases">
        <authorList>
            <person name="Fouks B."/>
        </authorList>
    </citation>
    <scope>NUCLEOTIDE SEQUENCE</scope>
    <source>
        <strain evidence="1">Stay&amp;Tobe</strain>
        <tissue evidence="1">Testes</tissue>
    </source>
</reference>
<dbReference type="Proteomes" id="UP001233999">
    <property type="component" value="Unassembled WGS sequence"/>
</dbReference>
<dbReference type="EMBL" id="JASPKZ010009611">
    <property type="protein sequence ID" value="KAJ9576602.1"/>
    <property type="molecule type" value="Genomic_DNA"/>
</dbReference>
<reference evidence="1" key="1">
    <citation type="journal article" date="2023" name="IScience">
        <title>Live-bearing cockroach genome reveals convergent evolutionary mechanisms linked to viviparity in insects and beyond.</title>
        <authorList>
            <person name="Fouks B."/>
            <person name="Harrison M.C."/>
            <person name="Mikhailova A.A."/>
            <person name="Marchal E."/>
            <person name="English S."/>
            <person name="Carruthers M."/>
            <person name="Jennings E.C."/>
            <person name="Chiamaka E.L."/>
            <person name="Frigard R.A."/>
            <person name="Pippel M."/>
            <person name="Attardo G.M."/>
            <person name="Benoit J.B."/>
            <person name="Bornberg-Bauer E."/>
            <person name="Tobe S.S."/>
        </authorList>
    </citation>
    <scope>NUCLEOTIDE SEQUENCE</scope>
    <source>
        <strain evidence="1">Stay&amp;Tobe</strain>
    </source>
</reference>
<evidence type="ECO:0000313" key="2">
    <source>
        <dbReference type="Proteomes" id="UP001233999"/>
    </source>
</evidence>
<comment type="caution">
    <text evidence="1">The sequence shown here is derived from an EMBL/GenBank/DDBJ whole genome shotgun (WGS) entry which is preliminary data.</text>
</comment>
<organism evidence="1 2">
    <name type="scientific">Diploptera punctata</name>
    <name type="common">Pacific beetle cockroach</name>
    <dbReference type="NCBI Taxonomy" id="6984"/>
    <lineage>
        <taxon>Eukaryota</taxon>
        <taxon>Metazoa</taxon>
        <taxon>Ecdysozoa</taxon>
        <taxon>Arthropoda</taxon>
        <taxon>Hexapoda</taxon>
        <taxon>Insecta</taxon>
        <taxon>Pterygota</taxon>
        <taxon>Neoptera</taxon>
        <taxon>Polyneoptera</taxon>
        <taxon>Dictyoptera</taxon>
        <taxon>Blattodea</taxon>
        <taxon>Blaberoidea</taxon>
        <taxon>Blaberidae</taxon>
        <taxon>Diplopterinae</taxon>
        <taxon>Diploptera</taxon>
    </lineage>
</organism>
<name>A0AAD7ZAG8_DIPPU</name>
<keyword evidence="2" id="KW-1185">Reference proteome</keyword>